<comment type="similarity">
    <text evidence="2">Belongs to the bacterial solute-binding protein SsuA/TauA family.</text>
</comment>
<comment type="subcellular location">
    <subcellularLocation>
        <location evidence="1">Periplasm</location>
    </subcellularLocation>
</comment>
<evidence type="ECO:0000313" key="4">
    <source>
        <dbReference type="EMBL" id="SFU71312.1"/>
    </source>
</evidence>
<organism evidence="4 5">
    <name type="scientific">Nitrosomonas eutropha</name>
    <dbReference type="NCBI Taxonomy" id="916"/>
    <lineage>
        <taxon>Bacteria</taxon>
        <taxon>Pseudomonadati</taxon>
        <taxon>Pseudomonadota</taxon>
        <taxon>Betaproteobacteria</taxon>
        <taxon>Nitrosomonadales</taxon>
        <taxon>Nitrosomonadaceae</taxon>
        <taxon>Nitrosomonas</taxon>
    </lineage>
</organism>
<sequence>MIKNIIGRLIKKNTTTPTIHEPGNTLFIPARRRFLCTCGCGMFYATAAGAGLLAAATRAEAAAGGTVIRVGHLPAGCVSHLLLAKVRGKFAKAGLNVVLTQFNSPGDAMQSLVANNLEMIHSPWTMTAAAYTAGTTDLRIIGGSGQAGIELVARNGSVKSVEEFIDAAGKGLRVGTLRLDTLELVGYGTMSQHGKSYDDYRMTFFPSMIGMGEAIANKALDVCTLAQPYAEHVVSEQGAVYLTDSNSVWGPEAADCVVTTRTRTIDRQQDVLKTYLLVLQESARAFAEDYEAVLDDLQPIYGVPRPILSVALKRQFPNPVISQVGVTGLRQGAKYLTELGYLKPDVIETVLDLKYQPA</sequence>
<dbReference type="PANTHER" id="PTHR30024:SF47">
    <property type="entry name" value="TAURINE-BINDING PERIPLASMIC PROTEIN"/>
    <property type="match status" value="1"/>
</dbReference>
<dbReference type="Gene3D" id="3.40.190.10">
    <property type="entry name" value="Periplasmic binding protein-like II"/>
    <property type="match status" value="2"/>
</dbReference>
<keyword evidence="3" id="KW-0732">Signal</keyword>
<reference evidence="4 5" key="1">
    <citation type="submission" date="2016-10" db="EMBL/GenBank/DDBJ databases">
        <authorList>
            <person name="de Groot N.N."/>
        </authorList>
    </citation>
    <scope>NUCLEOTIDE SEQUENCE [LARGE SCALE GENOMIC DNA]</scope>
    <source>
        <strain evidence="4 5">Nm24</strain>
    </source>
</reference>
<dbReference type="RefSeq" id="WP_074928984.1">
    <property type="nucleotide sequence ID" value="NZ_FPBL01000008.1"/>
</dbReference>
<evidence type="ECO:0000256" key="2">
    <source>
        <dbReference type="ARBA" id="ARBA00010742"/>
    </source>
</evidence>
<evidence type="ECO:0000313" key="5">
    <source>
        <dbReference type="Proteomes" id="UP000183926"/>
    </source>
</evidence>
<dbReference type="GO" id="GO:0042597">
    <property type="term" value="C:periplasmic space"/>
    <property type="evidence" value="ECO:0007669"/>
    <property type="project" value="UniProtKB-SubCell"/>
</dbReference>
<protein>
    <submittedName>
        <fullName evidence="4">NitT/TauT family transport system substrate-binding protein</fullName>
    </submittedName>
</protein>
<dbReference type="OrthoDB" id="8543267at2"/>
<evidence type="ECO:0000256" key="1">
    <source>
        <dbReference type="ARBA" id="ARBA00004418"/>
    </source>
</evidence>
<dbReference type="Pfam" id="PF13379">
    <property type="entry name" value="NMT1_2"/>
    <property type="match status" value="1"/>
</dbReference>
<gene>
    <name evidence="4" type="ORF">SAMN05216339_10858</name>
</gene>
<dbReference type="PANTHER" id="PTHR30024">
    <property type="entry name" value="ALIPHATIC SULFONATES-BINDING PROTEIN-RELATED"/>
    <property type="match status" value="1"/>
</dbReference>
<proteinExistence type="inferred from homology"/>
<dbReference type="EMBL" id="FPBL01000008">
    <property type="protein sequence ID" value="SFU71312.1"/>
    <property type="molecule type" value="Genomic_DNA"/>
</dbReference>
<dbReference type="AlphaFoldDB" id="A0A1I7IEI0"/>
<evidence type="ECO:0000256" key="3">
    <source>
        <dbReference type="ARBA" id="ARBA00022729"/>
    </source>
</evidence>
<dbReference type="SUPFAM" id="SSF53850">
    <property type="entry name" value="Periplasmic binding protein-like II"/>
    <property type="match status" value="1"/>
</dbReference>
<name>A0A1I7IEI0_9PROT</name>
<accession>A0A1I7IEI0</accession>
<dbReference type="Proteomes" id="UP000183926">
    <property type="component" value="Unassembled WGS sequence"/>
</dbReference>